<evidence type="ECO:0000313" key="3">
    <source>
        <dbReference type="Proteomes" id="UP000231579"/>
    </source>
</evidence>
<dbReference type="EMBL" id="PFEM01000022">
    <property type="protein sequence ID" value="PJE70107.1"/>
    <property type="molecule type" value="Genomic_DNA"/>
</dbReference>
<name>A0A2M8L7D0_9BACT</name>
<dbReference type="AlphaFoldDB" id="A0A2M8L7D0"/>
<organism evidence="2 3">
    <name type="scientific">Candidatus Shapirobacteria bacterium CG10_big_fil_rev_8_21_14_0_10_48_15</name>
    <dbReference type="NCBI Taxonomy" id="1974484"/>
    <lineage>
        <taxon>Bacteria</taxon>
        <taxon>Candidatus Shapironibacteriota</taxon>
    </lineage>
</organism>
<feature type="region of interest" description="Disordered" evidence="1">
    <location>
        <begin position="1"/>
        <end position="40"/>
    </location>
</feature>
<proteinExistence type="predicted"/>
<reference evidence="3" key="1">
    <citation type="submission" date="2017-09" db="EMBL/GenBank/DDBJ databases">
        <title>Depth-based differentiation of microbial function through sediment-hosted aquifers and enrichment of novel symbionts in the deep terrestrial subsurface.</title>
        <authorList>
            <person name="Probst A.J."/>
            <person name="Ladd B."/>
            <person name="Jarett J.K."/>
            <person name="Geller-Mcgrath D.E."/>
            <person name="Sieber C.M.K."/>
            <person name="Emerson J.B."/>
            <person name="Anantharaman K."/>
            <person name="Thomas B.C."/>
            <person name="Malmstrom R."/>
            <person name="Stieglmeier M."/>
            <person name="Klingl A."/>
            <person name="Woyke T."/>
            <person name="Ryan C.M."/>
            <person name="Banfield J.F."/>
        </authorList>
    </citation>
    <scope>NUCLEOTIDE SEQUENCE [LARGE SCALE GENOMIC DNA]</scope>
</reference>
<evidence type="ECO:0000256" key="1">
    <source>
        <dbReference type="SAM" id="MobiDB-lite"/>
    </source>
</evidence>
<feature type="non-terminal residue" evidence="2">
    <location>
        <position position="494"/>
    </location>
</feature>
<evidence type="ECO:0000313" key="2">
    <source>
        <dbReference type="EMBL" id="PJE70107.1"/>
    </source>
</evidence>
<sequence length="494" mass="55848">MENSGEQFLHQRDPKLHTTPPIEKTRKRAEARGETTSQRPAEKIGAYLGRLNRILDPQPLEQHPDFDRKQRNLEMLKKSLYDDVIIKPENLPQSYFANQTRLAREQGYGDIEISAAMREQAQEVIIADQRSTLDNWIEYFTSPDSNSYPIWAKYWVFTGMLQLSTFDKEKHAFGKRDKNTVAPFPDLNREALSYVIDAIVKKVNKKNIPAQADNPELQTLLQGANFGKLYVWAIEKVTPAQESELTKTDGEWVKYNQGSDHRLLVESLQGHGTGWCTVGEETAKNQLQNGDFYVYYSYDQNGQPTIPRIAIRMQGQSIGEVRGIAAQQNLDPYIVQSDILDKKLKEFGQEGVAYQKKSADMKQLTEIDHKTKRGEDLSIGDLRFLYEFGSKIQGFGYQKDPRINEIIQNRNIKADISRITGFSEDEISLTLNEALKGGIKYHYGYLYLDSLTSVEGLELPESIGGDLSLGNLTSAKGLKLPESIGGGLGLGRLT</sequence>
<accession>A0A2M8L7D0</accession>
<comment type="caution">
    <text evidence="2">The sequence shown here is derived from an EMBL/GenBank/DDBJ whole genome shotgun (WGS) entry which is preliminary data.</text>
</comment>
<dbReference type="Proteomes" id="UP000231579">
    <property type="component" value="Unassembled WGS sequence"/>
</dbReference>
<gene>
    <name evidence="2" type="ORF">COU97_01490</name>
</gene>
<protein>
    <submittedName>
        <fullName evidence="2">Uncharacterized protein</fullName>
    </submittedName>
</protein>